<dbReference type="PANTHER" id="PTHR35695:SF1">
    <property type="entry name" value="GLYCEROL-3-PHOSPHATE ACYLTRANSFERASE, CHLOROPLASTIC"/>
    <property type="match status" value="1"/>
</dbReference>
<reference evidence="3" key="1">
    <citation type="submission" date="2018-02" db="EMBL/GenBank/DDBJ databases">
        <authorList>
            <person name="Cohen D.B."/>
            <person name="Kent A.D."/>
        </authorList>
    </citation>
    <scope>NUCLEOTIDE SEQUENCE</scope>
</reference>
<dbReference type="InterPro" id="IPR026960">
    <property type="entry name" value="RVT-Znf"/>
</dbReference>
<dbReference type="AlphaFoldDB" id="A0A2N9FXX1"/>
<dbReference type="GO" id="GO:0006655">
    <property type="term" value="P:phosphatidylglycerol biosynthetic process"/>
    <property type="evidence" value="ECO:0007669"/>
    <property type="project" value="TreeGrafter"/>
</dbReference>
<protein>
    <recommendedName>
        <fullName evidence="4">Phospholipid/glycerol acyltransferase domain-containing protein</fullName>
    </recommendedName>
</protein>
<evidence type="ECO:0000259" key="2">
    <source>
        <dbReference type="Pfam" id="PF13966"/>
    </source>
</evidence>
<evidence type="ECO:0008006" key="4">
    <source>
        <dbReference type="Google" id="ProtNLM"/>
    </source>
</evidence>
<proteinExistence type="predicted"/>
<dbReference type="Pfam" id="PF01553">
    <property type="entry name" value="Acyltransferase"/>
    <property type="match status" value="1"/>
</dbReference>
<feature type="domain" description="Phospholipid/glycerol acyltransferase" evidence="1">
    <location>
        <begin position="148"/>
        <end position="226"/>
    </location>
</feature>
<name>A0A2N9FXX1_FAGSY</name>
<feature type="domain" description="Reverse transcriptase zinc-binding" evidence="2">
    <location>
        <begin position="450"/>
        <end position="534"/>
    </location>
</feature>
<dbReference type="PANTHER" id="PTHR35695">
    <property type="entry name" value="GLYCEROL-3-PHOSPHATE ACYLTRANSFERASE, CHLOROPLASTIC"/>
    <property type="match status" value="1"/>
</dbReference>
<sequence>MGICGEAGVLRFREERVKFWSDLWCGDSSLKEAFPALFSIASNKEAAVADYMQIRHGNLHWEVTFVRNLQDWELESLVSFLDRIYSVSFNVSGMDQMCWQRDSKTDFSVNSYYRCNCAVSLERHLEVQSPSLSSFLSLDSCLGEDLRKRWGHNIVLMSNHQTEADPAIIALLLEATNPQIAENMTYVAGDRVLIDPLCKPFSIGRNLICVYSKKHMDDVPELVEMKRKSNTRSLKEMALRLRGSVRDGFLGIAMVPFGAQFLLAYCGFFGRSGTITPSRDLNGPWLEKLQRDFLWCGLEDQPKYHLVKWSQICCPIQSGGLAIWDLRSFNKALLGKWLWRYGSERDALWRLVVDSKYRSLWGGWCSELGKGSYGGAFPELFVISRDREASVDDIMSFPNGILHWDFCFSRNVHDWELESLSSFMELIYSIPLKGEGEDKLGWRHNLNKGFLVKEYYRCLNMVSFDPFPWKSIWKAKVPPRVAFFSWTAALGRLLTIDNLRKRNLILVDWCCMWKKSGESVDHLLLHCPLAWELWSMVIGLFGVHWVMPCHVLDFWAGWQGCYGNHCNLVVWRMVPHCVMWCLWRERNDRHFEDCERSV</sequence>
<gene>
    <name evidence="3" type="ORF">FSB_LOCUS23349</name>
</gene>
<dbReference type="SUPFAM" id="SSF69593">
    <property type="entry name" value="Glycerol-3-phosphate (1)-acyltransferase"/>
    <property type="match status" value="1"/>
</dbReference>
<organism evidence="3">
    <name type="scientific">Fagus sylvatica</name>
    <name type="common">Beechnut</name>
    <dbReference type="NCBI Taxonomy" id="28930"/>
    <lineage>
        <taxon>Eukaryota</taxon>
        <taxon>Viridiplantae</taxon>
        <taxon>Streptophyta</taxon>
        <taxon>Embryophyta</taxon>
        <taxon>Tracheophyta</taxon>
        <taxon>Spermatophyta</taxon>
        <taxon>Magnoliopsida</taxon>
        <taxon>eudicotyledons</taxon>
        <taxon>Gunneridae</taxon>
        <taxon>Pentapetalae</taxon>
        <taxon>rosids</taxon>
        <taxon>fabids</taxon>
        <taxon>Fagales</taxon>
        <taxon>Fagaceae</taxon>
        <taxon>Fagus</taxon>
    </lineage>
</organism>
<evidence type="ECO:0000259" key="1">
    <source>
        <dbReference type="Pfam" id="PF01553"/>
    </source>
</evidence>
<dbReference type="Gene3D" id="3.40.1130.10">
    <property type="entry name" value="Glycerol-3-phosphate (1)-acyltransferase"/>
    <property type="match status" value="1"/>
</dbReference>
<dbReference type="EMBL" id="OIVN01001569">
    <property type="protein sequence ID" value="SPC95467.1"/>
    <property type="molecule type" value="Genomic_DNA"/>
</dbReference>
<accession>A0A2N9FXX1</accession>
<dbReference type="Pfam" id="PF13966">
    <property type="entry name" value="zf-RVT"/>
    <property type="match status" value="1"/>
</dbReference>
<dbReference type="GO" id="GO:0004366">
    <property type="term" value="F:glycerol-3-phosphate O-acyltransferase activity"/>
    <property type="evidence" value="ECO:0007669"/>
    <property type="project" value="InterPro"/>
</dbReference>
<dbReference type="InterPro" id="IPR002123">
    <property type="entry name" value="Plipid/glycerol_acylTrfase"/>
</dbReference>
<dbReference type="InterPro" id="IPR016222">
    <property type="entry name" value="G3P_O-acylTrfase_chlp"/>
</dbReference>
<dbReference type="GO" id="GO:0009570">
    <property type="term" value="C:chloroplast stroma"/>
    <property type="evidence" value="ECO:0007669"/>
    <property type="project" value="TreeGrafter"/>
</dbReference>
<evidence type="ECO:0000313" key="3">
    <source>
        <dbReference type="EMBL" id="SPC95467.1"/>
    </source>
</evidence>